<feature type="region of interest" description="Disordered" evidence="1">
    <location>
        <begin position="1124"/>
        <end position="1149"/>
    </location>
</feature>
<dbReference type="PANTHER" id="PTHR37535:SF3">
    <property type="entry name" value="FLUG DOMAIN-CONTAINING PROTEIN"/>
    <property type="match status" value="1"/>
</dbReference>
<dbReference type="PANTHER" id="PTHR37535">
    <property type="entry name" value="FLUG DOMAIN PROTEIN"/>
    <property type="match status" value="1"/>
</dbReference>
<evidence type="ECO:0000313" key="2">
    <source>
        <dbReference type="EMBL" id="KZP31708.1"/>
    </source>
</evidence>
<proteinExistence type="predicted"/>
<sequence length="1149" mass="129255">MVLRARQVMTREEVRQDRLAASESIQQVYNTDLEGVHHVRSDMVPGTYKRHDRLKRYWDEFTQTVPAKGLPTEIVPGVDLPALGDFKAFVNWMGTSLRSNSTDSDNDTIRRTTLIGHVHVFLSLWTTYGGIPIPPEYRQQVAAYTHSEHFLKLVRPVSSASTKLPGHIVDVQIIIRAFLLDVRFFRTHRMHIQTAAAVLLSAISSERPGAVVEGSGYAGTDQSIEWRDVEFIVVPSRAHPYLPHLIMQVTIRLLKGHREDESKFKRFFVYTEDYKNLAGCLIVYFLTLAIMDKIFVDVNDAKEILCPTVPPTRVHTLSVHPDKMRIPVLRSEMHTPAGWTISDTKALGYSPYLRCLKMFSLWEGFRMAFTPYDLRRLAARNFEEALEPEERKLLMAHCPNSHVFFNSYKSKASTTDLQGILQGRGQDQAMQDLLKTTTALSAGRDSQAPMKLNTSDRAEVYAEPEVVALLEQQKQLLDQADQMEIPCDDPNMANVEISRLRAEAAEIRRRYDNVVEAEMKVRARKRRVEYFEGASHRELTGQSGTSGLKKAKGKENRPTAAVANPVDTLARVFFDSTPDSGRHVHTLLAIDALLDLPPNQLHRCYPGESPTKDNTCPVCDAPLAGLNTKAAGHIHKCILGRTQSQALKRAYDDYVPRTCSWNKCKKKNEIWDTRPLFLKHLSQHRKSASQTSLVLCKWECGSDLDQCGEVSGGDWLLHFSQEHGINIGDMIDVQYCRLCARWFVDDVGDGSEWADHCGEHFKERFSPFKARNADLVITPIGIAVIESEGRVEFELGSGFDDAQPELHEDREDSLIISPAFCPWCVYDDALPMKRRMRQWEGTSDLPRHLFCHINDTAECDSQPCPVPSCGTRQFSESTLVYHLITVHRLPLYGRTGHQHVISLRTKKEIPLQRRSQSRKRAPPSPSADAGPITRRRHSEDQPQLVPTPQFTEAPPLHYQPTSFPHPPAGLSIHTPNSDPSQGQSTSFWGPPAGLSMQINSNSTQFPQHALPYVPVDGVHNHYPQYGYSTSFWGPPAGLSMQINSNSTQFPQHVLPYVPVDGAHDHYPQYGYSTSFWGPPAGLSMQMHSLNSNSTQFPQHALPHVPVDDTSANLICPPLSDTAMLSTSTNSSNRDPAMLDSFQNTPFSSK</sequence>
<dbReference type="AlphaFoldDB" id="A0A166UI10"/>
<evidence type="ECO:0000256" key="1">
    <source>
        <dbReference type="SAM" id="MobiDB-lite"/>
    </source>
</evidence>
<evidence type="ECO:0008006" key="4">
    <source>
        <dbReference type="Google" id="ProtNLM"/>
    </source>
</evidence>
<reference evidence="2 3" key="1">
    <citation type="journal article" date="2016" name="Mol. Biol. Evol.">
        <title>Comparative Genomics of Early-Diverging Mushroom-Forming Fungi Provides Insights into the Origins of Lignocellulose Decay Capabilities.</title>
        <authorList>
            <person name="Nagy L.G."/>
            <person name="Riley R."/>
            <person name="Tritt A."/>
            <person name="Adam C."/>
            <person name="Daum C."/>
            <person name="Floudas D."/>
            <person name="Sun H."/>
            <person name="Yadav J.S."/>
            <person name="Pangilinan J."/>
            <person name="Larsson K.H."/>
            <person name="Matsuura K."/>
            <person name="Barry K."/>
            <person name="Labutti K."/>
            <person name="Kuo R."/>
            <person name="Ohm R.A."/>
            <person name="Bhattacharya S.S."/>
            <person name="Shirouzu T."/>
            <person name="Yoshinaga Y."/>
            <person name="Martin F.M."/>
            <person name="Grigoriev I.V."/>
            <person name="Hibbett D.S."/>
        </authorList>
    </citation>
    <scope>NUCLEOTIDE SEQUENCE [LARGE SCALE GENOMIC DNA]</scope>
    <source>
        <strain evidence="2 3">CBS 109695</strain>
    </source>
</reference>
<name>A0A166UI10_9AGAM</name>
<keyword evidence="3" id="KW-1185">Reference proteome</keyword>
<evidence type="ECO:0000313" key="3">
    <source>
        <dbReference type="Proteomes" id="UP000076532"/>
    </source>
</evidence>
<dbReference type="InterPro" id="IPR021842">
    <property type="entry name" value="DUF3435"/>
</dbReference>
<dbReference type="STRING" id="436010.A0A166UI10"/>
<dbReference type="EMBL" id="KV417488">
    <property type="protein sequence ID" value="KZP31708.1"/>
    <property type="molecule type" value="Genomic_DNA"/>
</dbReference>
<protein>
    <recommendedName>
        <fullName evidence="4">C2H2-type domain-containing protein</fullName>
    </recommendedName>
</protein>
<feature type="compositionally biased region" description="Polar residues" evidence="1">
    <location>
        <begin position="973"/>
        <end position="987"/>
    </location>
</feature>
<feature type="region of interest" description="Disordered" evidence="1">
    <location>
        <begin position="540"/>
        <end position="560"/>
    </location>
</feature>
<accession>A0A166UI10</accession>
<dbReference type="Proteomes" id="UP000076532">
    <property type="component" value="Unassembled WGS sequence"/>
</dbReference>
<feature type="compositionally biased region" description="Polar residues" evidence="1">
    <location>
        <begin position="1124"/>
        <end position="1133"/>
    </location>
</feature>
<gene>
    <name evidence="2" type="ORF">FIBSPDRAFT_944779</name>
</gene>
<dbReference type="OrthoDB" id="3033142at2759"/>
<dbReference type="Pfam" id="PF11917">
    <property type="entry name" value="DUF3435"/>
    <property type="match status" value="1"/>
</dbReference>
<feature type="compositionally biased region" description="Polar residues" evidence="1">
    <location>
        <begin position="1140"/>
        <end position="1149"/>
    </location>
</feature>
<organism evidence="2 3">
    <name type="scientific">Athelia psychrophila</name>
    <dbReference type="NCBI Taxonomy" id="1759441"/>
    <lineage>
        <taxon>Eukaryota</taxon>
        <taxon>Fungi</taxon>
        <taxon>Dikarya</taxon>
        <taxon>Basidiomycota</taxon>
        <taxon>Agaricomycotina</taxon>
        <taxon>Agaricomycetes</taxon>
        <taxon>Agaricomycetidae</taxon>
        <taxon>Atheliales</taxon>
        <taxon>Atheliaceae</taxon>
        <taxon>Athelia</taxon>
    </lineage>
</organism>
<feature type="region of interest" description="Disordered" evidence="1">
    <location>
        <begin position="903"/>
        <end position="993"/>
    </location>
</feature>